<dbReference type="SUPFAM" id="SSF81901">
    <property type="entry name" value="HCP-like"/>
    <property type="match status" value="2"/>
</dbReference>
<accession>A0A433DCC5</accession>
<dbReference type="InterPro" id="IPR050767">
    <property type="entry name" value="Sel1_AlgK"/>
</dbReference>
<feature type="compositionally biased region" description="Basic and acidic residues" evidence="2">
    <location>
        <begin position="61"/>
        <end position="71"/>
    </location>
</feature>
<keyword evidence="3" id="KW-0732">Signal</keyword>
<protein>
    <recommendedName>
        <fullName evidence="6">HCP-like protein</fullName>
    </recommendedName>
</protein>
<dbReference type="Gene3D" id="1.25.40.10">
    <property type="entry name" value="Tetratricopeptide repeat domain"/>
    <property type="match status" value="2"/>
</dbReference>
<dbReference type="AlphaFoldDB" id="A0A433DCC5"/>
<dbReference type="InterPro" id="IPR011990">
    <property type="entry name" value="TPR-like_helical_dom_sf"/>
</dbReference>
<dbReference type="Pfam" id="PF08238">
    <property type="entry name" value="Sel1"/>
    <property type="match status" value="6"/>
</dbReference>
<evidence type="ECO:0000256" key="3">
    <source>
        <dbReference type="SAM" id="SignalP"/>
    </source>
</evidence>
<comment type="similarity">
    <text evidence="1">Belongs to the sel-1 family.</text>
</comment>
<feature type="signal peptide" evidence="3">
    <location>
        <begin position="1"/>
        <end position="23"/>
    </location>
</feature>
<dbReference type="GO" id="GO:0005789">
    <property type="term" value="C:endoplasmic reticulum membrane"/>
    <property type="evidence" value="ECO:0007669"/>
    <property type="project" value="TreeGrafter"/>
</dbReference>
<evidence type="ECO:0000256" key="2">
    <source>
        <dbReference type="SAM" id="MobiDB-lite"/>
    </source>
</evidence>
<dbReference type="OrthoDB" id="27934at2759"/>
<name>A0A433DCC5_9FUNG</name>
<feature type="region of interest" description="Disordered" evidence="2">
    <location>
        <begin position="61"/>
        <end position="98"/>
    </location>
</feature>
<dbReference type="InterPro" id="IPR006597">
    <property type="entry name" value="Sel1-like"/>
</dbReference>
<reference evidence="4 5" key="1">
    <citation type="journal article" date="2018" name="New Phytol.">
        <title>Phylogenomics of Endogonaceae and evolution of mycorrhizas within Mucoromycota.</title>
        <authorList>
            <person name="Chang Y."/>
            <person name="Desiro A."/>
            <person name="Na H."/>
            <person name="Sandor L."/>
            <person name="Lipzen A."/>
            <person name="Clum A."/>
            <person name="Barry K."/>
            <person name="Grigoriev I.V."/>
            <person name="Martin F.M."/>
            <person name="Stajich J.E."/>
            <person name="Smith M.E."/>
            <person name="Bonito G."/>
            <person name="Spatafora J.W."/>
        </authorList>
    </citation>
    <scope>NUCLEOTIDE SEQUENCE [LARGE SCALE GENOMIC DNA]</scope>
    <source>
        <strain evidence="4 5">GMNB39</strain>
    </source>
</reference>
<feature type="compositionally biased region" description="Low complexity" evidence="2">
    <location>
        <begin position="75"/>
        <end position="93"/>
    </location>
</feature>
<dbReference type="GO" id="GO:0036503">
    <property type="term" value="P:ERAD pathway"/>
    <property type="evidence" value="ECO:0007669"/>
    <property type="project" value="TreeGrafter"/>
</dbReference>
<dbReference type="PANTHER" id="PTHR11102:SF147">
    <property type="entry name" value="SEL1L ADAPTOR SUBUNIT OF ERAD E3 UBIQUITIN LIGASE"/>
    <property type="match status" value="1"/>
</dbReference>
<gene>
    <name evidence="4" type="ORF">BC936DRAFT_144528</name>
</gene>
<dbReference type="EMBL" id="RBNI01003321">
    <property type="protein sequence ID" value="RUP48467.1"/>
    <property type="molecule type" value="Genomic_DNA"/>
</dbReference>
<sequence length="588" mass="64528">MRFTRRNFALLVLGTHFFANSHVINVTTLPLTAVETELLFSDIVLLACVLTAAQVEEPVGELHRTTDKVVEEQISESSETPSSEDSSTTSQESDLSKHERGTQLYESALLLLSALQLPTTAPSSRPRRRHSSSDEPGILTLTLQLITHSILSLFHDVPVTDNTKDEAPLGRAVSDSNTMDSRLVQAVEMLEKAGYDYENNDALFILGEMNFHSRYTHPRNYTAALSYYTHLAARTGNATAQQNLGFLYATGLGGAVPQRDQGKALLYHTFAALGRDTAAEMTLGYRYLTGIGTPQKLTSLEHLDPVAIVFGENPDVTLRKLTLVFSHAAIAHYLSGPPGGRSPPLSKVRLADEDGGVYGSGASSTTDGGYRSHGDSTGNLDDVLDYYKYIARTKSEYSAQLILGQLYYQGTRAIPQDFELAFHFLKQVADQFFPTTPSSPGSGIGLFSNAATGATTSNNNAAQAAGQAAGLLGKMYRRGEYVKQDNRTALKWFVRGAELENPTALNGLGSMYLEGVVVQQDHEKAMSYFQKAAEQDNEDAQPRSKPSRSRYITSRLLPDRSICWRTTTLPRCMSLGPELLRHAKWLWL</sequence>
<dbReference type="SMART" id="SM00671">
    <property type="entry name" value="SEL1"/>
    <property type="match status" value="5"/>
</dbReference>
<organism evidence="4 5">
    <name type="scientific">Jimgerdemannia flammicorona</name>
    <dbReference type="NCBI Taxonomy" id="994334"/>
    <lineage>
        <taxon>Eukaryota</taxon>
        <taxon>Fungi</taxon>
        <taxon>Fungi incertae sedis</taxon>
        <taxon>Mucoromycota</taxon>
        <taxon>Mucoromycotina</taxon>
        <taxon>Endogonomycetes</taxon>
        <taxon>Endogonales</taxon>
        <taxon>Endogonaceae</taxon>
        <taxon>Jimgerdemannia</taxon>
    </lineage>
</organism>
<keyword evidence="5" id="KW-1185">Reference proteome</keyword>
<evidence type="ECO:0000313" key="5">
    <source>
        <dbReference type="Proteomes" id="UP000268093"/>
    </source>
</evidence>
<evidence type="ECO:0000313" key="4">
    <source>
        <dbReference type="EMBL" id="RUP48467.1"/>
    </source>
</evidence>
<dbReference type="Proteomes" id="UP000268093">
    <property type="component" value="Unassembled WGS sequence"/>
</dbReference>
<comment type="caution">
    <text evidence="4">The sequence shown here is derived from an EMBL/GenBank/DDBJ whole genome shotgun (WGS) entry which is preliminary data.</text>
</comment>
<evidence type="ECO:0008006" key="6">
    <source>
        <dbReference type="Google" id="ProtNLM"/>
    </source>
</evidence>
<feature type="chain" id="PRO_5019549247" description="HCP-like protein" evidence="3">
    <location>
        <begin position="24"/>
        <end position="588"/>
    </location>
</feature>
<evidence type="ECO:0000256" key="1">
    <source>
        <dbReference type="ARBA" id="ARBA00038101"/>
    </source>
</evidence>
<proteinExistence type="inferred from homology"/>
<dbReference type="PANTHER" id="PTHR11102">
    <property type="entry name" value="SEL-1-LIKE PROTEIN"/>
    <property type="match status" value="1"/>
</dbReference>